<protein>
    <recommendedName>
        <fullName evidence="3">Protein kinase domain-containing protein</fullName>
    </recommendedName>
</protein>
<dbReference type="Pfam" id="PF06293">
    <property type="entry name" value="Kdo"/>
    <property type="match status" value="1"/>
</dbReference>
<proteinExistence type="predicted"/>
<dbReference type="InterPro" id="IPR011009">
    <property type="entry name" value="Kinase-like_dom_sf"/>
</dbReference>
<dbReference type="OrthoDB" id="6997192at2"/>
<dbReference type="AlphaFoldDB" id="A0A5R9RA73"/>
<comment type="caution">
    <text evidence="1">The sequence shown here is derived from an EMBL/GenBank/DDBJ whole genome shotgun (WGS) entry which is preliminary data.</text>
</comment>
<name>A0A5R9RA73_9PSED</name>
<dbReference type="Gene3D" id="1.10.510.10">
    <property type="entry name" value="Transferase(Phosphotransferase) domain 1"/>
    <property type="match status" value="1"/>
</dbReference>
<organism evidence="1 2">
    <name type="scientific">Pseudomonas nicosulfuronedens</name>
    <dbReference type="NCBI Taxonomy" id="2571105"/>
    <lineage>
        <taxon>Bacteria</taxon>
        <taxon>Pseudomonadati</taxon>
        <taxon>Pseudomonadota</taxon>
        <taxon>Gammaproteobacteria</taxon>
        <taxon>Pseudomonadales</taxon>
        <taxon>Pseudomonadaceae</taxon>
        <taxon>Pseudomonas</taxon>
    </lineage>
</organism>
<dbReference type="RefSeq" id="WP_138526391.1">
    <property type="nucleotide sequence ID" value="NZ_JAOCBK010000004.1"/>
</dbReference>
<gene>
    <name evidence="1" type="ORF">FAS41_26870</name>
</gene>
<accession>A0A5R9RA73</accession>
<dbReference type="EMBL" id="SWDV01000046">
    <property type="protein sequence ID" value="TLX70797.1"/>
    <property type="molecule type" value="Genomic_DNA"/>
</dbReference>
<evidence type="ECO:0000313" key="2">
    <source>
        <dbReference type="Proteomes" id="UP000306635"/>
    </source>
</evidence>
<sequence length="276" mass="31387">MLFKPQRKRFPNTLRNGELTLHAGDSASPGLLDGIADLIRQREQGRRIVGCVQGNGALSFVKVSRVDGFRTKVRLLLGRKRRQGGFDWTVAELLNTTEASARNAPVPAVHGFGYRKRRYGMVNELFLLTEYLDGYVDGLQALEHQHLSVERLLAQALDLIGQLHARQIAHLDLWLGNVMVHTGGEAPKVIDLENCYIGPLPHFAAVLGFQFGFLYYYRARQHIDEASYDRLVEVALTRYPQLDRRVFDAIYPRAKHQHVGRKERHQLVSHGRFIAD</sequence>
<keyword evidence="2" id="KW-1185">Reference proteome</keyword>
<evidence type="ECO:0008006" key="3">
    <source>
        <dbReference type="Google" id="ProtNLM"/>
    </source>
</evidence>
<dbReference type="SUPFAM" id="SSF56112">
    <property type="entry name" value="Protein kinase-like (PK-like)"/>
    <property type="match status" value="1"/>
</dbReference>
<dbReference type="Proteomes" id="UP000306635">
    <property type="component" value="Unassembled WGS sequence"/>
</dbReference>
<reference evidence="1 2" key="1">
    <citation type="submission" date="2019-04" db="EMBL/GenBank/DDBJ databases">
        <authorList>
            <person name="Li M."/>
        </authorList>
    </citation>
    <scope>NUCLEOTIDE SEQUENCE [LARGE SCALE GENOMIC DNA]</scope>
    <source>
        <strain evidence="1 2">LAM1902</strain>
    </source>
</reference>
<evidence type="ECO:0000313" key="1">
    <source>
        <dbReference type="EMBL" id="TLX70797.1"/>
    </source>
</evidence>